<dbReference type="InterPro" id="IPR013920">
    <property type="entry name" value="DUF1774_fun"/>
</dbReference>
<keyword evidence="2" id="KW-0472">Membrane</keyword>
<feature type="transmembrane region" description="Helical" evidence="2">
    <location>
        <begin position="99"/>
        <end position="116"/>
    </location>
</feature>
<protein>
    <submittedName>
        <fullName evidence="3">Uncharacterized protein</fullName>
    </submittedName>
</protein>
<sequence length="321" mass="36351">MESLPIDMNNPAVREYLALTRLQVLTPLSLVINIASTLICGIIVKPSIGGVSRLRPTAISPNAPSIGVYIIILYIMQIGYCVLLVLARKQETKKALTKAVGHSLVFGNFIMAIWAITWIMQWFLVSTILQGLLLLFLLYSNIALLIYHPPVSSRPFDTALIHAPLRFFFILPFMLLFPLNLFITLGFVHDPTLPGSDPSYSAWHVWPVFGVVLGTNLLGLIVVVLRRDIVWTVAATWICISIWSLRPKPAPVYFTVIACTALHPLALFSAEVYYRLRKRRAIVLEGNDDHPGLYRHQTEQERRRRENERGPREVNDETIWS</sequence>
<evidence type="ECO:0000313" key="4">
    <source>
        <dbReference type="Proteomes" id="UP001213000"/>
    </source>
</evidence>
<reference evidence="3" key="1">
    <citation type="submission" date="2022-07" db="EMBL/GenBank/DDBJ databases">
        <title>Genome Sequence of Leucocoprinus birnbaumii.</title>
        <authorList>
            <person name="Buettner E."/>
        </authorList>
    </citation>
    <scope>NUCLEOTIDE SEQUENCE</scope>
    <source>
        <strain evidence="3">VT141</strain>
    </source>
</reference>
<evidence type="ECO:0000313" key="3">
    <source>
        <dbReference type="EMBL" id="KAJ3570982.1"/>
    </source>
</evidence>
<comment type="caution">
    <text evidence="3">The sequence shown here is derived from an EMBL/GenBank/DDBJ whole genome shotgun (WGS) entry which is preliminary data.</text>
</comment>
<feature type="transmembrane region" description="Helical" evidence="2">
    <location>
        <begin position="24"/>
        <end position="46"/>
    </location>
</feature>
<name>A0AAD5VVF2_9AGAR</name>
<feature type="transmembrane region" description="Helical" evidence="2">
    <location>
        <begin position="167"/>
        <end position="188"/>
    </location>
</feature>
<feature type="transmembrane region" description="Helical" evidence="2">
    <location>
        <begin position="252"/>
        <end position="274"/>
    </location>
</feature>
<dbReference type="AlphaFoldDB" id="A0AAD5VVF2"/>
<proteinExistence type="predicted"/>
<accession>A0AAD5VVF2</accession>
<feature type="region of interest" description="Disordered" evidence="1">
    <location>
        <begin position="292"/>
        <end position="321"/>
    </location>
</feature>
<dbReference type="PANTHER" id="PTHR37992:SF1">
    <property type="entry name" value="DUF1774-DOMAIN-CONTAINING PROTEIN"/>
    <property type="match status" value="1"/>
</dbReference>
<organism evidence="3 4">
    <name type="scientific">Leucocoprinus birnbaumii</name>
    <dbReference type="NCBI Taxonomy" id="56174"/>
    <lineage>
        <taxon>Eukaryota</taxon>
        <taxon>Fungi</taxon>
        <taxon>Dikarya</taxon>
        <taxon>Basidiomycota</taxon>
        <taxon>Agaricomycotina</taxon>
        <taxon>Agaricomycetes</taxon>
        <taxon>Agaricomycetidae</taxon>
        <taxon>Agaricales</taxon>
        <taxon>Agaricineae</taxon>
        <taxon>Agaricaceae</taxon>
        <taxon>Leucocoprinus</taxon>
    </lineage>
</organism>
<evidence type="ECO:0000256" key="2">
    <source>
        <dbReference type="SAM" id="Phobius"/>
    </source>
</evidence>
<keyword evidence="4" id="KW-1185">Reference proteome</keyword>
<feature type="compositionally biased region" description="Basic and acidic residues" evidence="1">
    <location>
        <begin position="292"/>
        <end position="315"/>
    </location>
</feature>
<evidence type="ECO:0000256" key="1">
    <source>
        <dbReference type="SAM" id="MobiDB-lite"/>
    </source>
</evidence>
<feature type="transmembrane region" description="Helical" evidence="2">
    <location>
        <begin position="122"/>
        <end position="147"/>
    </location>
</feature>
<feature type="transmembrane region" description="Helical" evidence="2">
    <location>
        <begin position="66"/>
        <end position="87"/>
    </location>
</feature>
<dbReference type="EMBL" id="JANIEX010000208">
    <property type="protein sequence ID" value="KAJ3570982.1"/>
    <property type="molecule type" value="Genomic_DNA"/>
</dbReference>
<keyword evidence="2" id="KW-0812">Transmembrane</keyword>
<gene>
    <name evidence="3" type="ORF">NP233_g4048</name>
</gene>
<dbReference type="PANTHER" id="PTHR37992">
    <property type="entry name" value="EXPRESSED PROTEIN"/>
    <property type="match status" value="1"/>
</dbReference>
<dbReference type="Proteomes" id="UP001213000">
    <property type="component" value="Unassembled WGS sequence"/>
</dbReference>
<keyword evidence="2" id="KW-1133">Transmembrane helix</keyword>
<feature type="transmembrane region" description="Helical" evidence="2">
    <location>
        <begin position="229"/>
        <end position="246"/>
    </location>
</feature>
<feature type="transmembrane region" description="Helical" evidence="2">
    <location>
        <begin position="200"/>
        <end position="222"/>
    </location>
</feature>